<keyword evidence="9" id="KW-0067">ATP-binding</keyword>
<evidence type="ECO:0000256" key="6">
    <source>
        <dbReference type="SAM" id="Phobius"/>
    </source>
</evidence>
<evidence type="ECO:0000313" key="9">
    <source>
        <dbReference type="EMBL" id="GGY15260.1"/>
    </source>
</evidence>
<feature type="transmembrane region" description="Helical" evidence="6">
    <location>
        <begin position="351"/>
        <end position="379"/>
    </location>
</feature>
<sequence length="433" mass="47426">MFAYYLDLALRSLKQNRVLTALMVLAMGLGIGASMTTLTVFHLLSGDPLPGRSGQLFYPQVDPTPTAAPALPGNMNYIDAVNLWQARRADRQAIMVGGNVKTKAAQAGSRPMSLHTLATTADFFPMFGVRFTQGNAWTAADDLAKARVAVISRSASDRLFHGEGGLGQSIRLGQWNFRVIGVIDDWRPTPHFYELDRESYGDGDEVFIPFLTSRDLAELGITGYSLNCYGNTMDDLHLENQPCLWLNFWVELDSPAKAQAYRQFLDNYAREQQALGRYVQAGSPRTALPSVMQWLDQNGVVPSDVSLKSWIALGFLLVCLMNTTGLLLVKFLRRTTEISVRRALGASRQQIFLQCLVEAVIVGMAGGVLGLLLALAGLWGIRHTPADYADLAHLDLPMFAATFAISLVVSLVAGLLPAWRACHIAPALQLKVI</sequence>
<evidence type="ECO:0000259" key="7">
    <source>
        <dbReference type="Pfam" id="PF02687"/>
    </source>
</evidence>
<keyword evidence="3 6" id="KW-0812">Transmembrane</keyword>
<evidence type="ECO:0000256" key="5">
    <source>
        <dbReference type="ARBA" id="ARBA00023136"/>
    </source>
</evidence>
<feature type="domain" description="MacB-like periplasmic core" evidence="8">
    <location>
        <begin position="20"/>
        <end position="262"/>
    </location>
</feature>
<evidence type="ECO:0000259" key="8">
    <source>
        <dbReference type="Pfam" id="PF12704"/>
    </source>
</evidence>
<organism evidence="9 10">
    <name type="scientific">Rhodanobacter panaciterrae</name>
    <dbReference type="NCBI Taxonomy" id="490572"/>
    <lineage>
        <taxon>Bacteria</taxon>
        <taxon>Pseudomonadati</taxon>
        <taxon>Pseudomonadota</taxon>
        <taxon>Gammaproteobacteria</taxon>
        <taxon>Lysobacterales</taxon>
        <taxon>Rhodanobacteraceae</taxon>
        <taxon>Rhodanobacter</taxon>
    </lineage>
</organism>
<reference evidence="10" key="1">
    <citation type="journal article" date="2019" name="Int. J. Syst. Evol. Microbiol.">
        <title>The Global Catalogue of Microorganisms (GCM) 10K type strain sequencing project: providing services to taxonomists for standard genome sequencing and annotation.</title>
        <authorList>
            <consortium name="The Broad Institute Genomics Platform"/>
            <consortium name="The Broad Institute Genome Sequencing Center for Infectious Disease"/>
            <person name="Wu L."/>
            <person name="Ma J."/>
        </authorList>
    </citation>
    <scope>NUCLEOTIDE SEQUENCE [LARGE SCALE GENOMIC DNA]</scope>
    <source>
        <strain evidence="10">KCTC 22232</strain>
    </source>
</reference>
<name>A0ABQ2ZFY3_9GAMM</name>
<keyword evidence="2" id="KW-1003">Cell membrane</keyword>
<feature type="transmembrane region" description="Helical" evidence="6">
    <location>
        <begin position="21"/>
        <end position="44"/>
    </location>
</feature>
<dbReference type="Proteomes" id="UP000621898">
    <property type="component" value="Unassembled WGS sequence"/>
</dbReference>
<evidence type="ECO:0000256" key="2">
    <source>
        <dbReference type="ARBA" id="ARBA00022475"/>
    </source>
</evidence>
<dbReference type="EMBL" id="BMXT01000001">
    <property type="protein sequence ID" value="GGY15260.1"/>
    <property type="molecule type" value="Genomic_DNA"/>
</dbReference>
<dbReference type="InterPro" id="IPR050250">
    <property type="entry name" value="Macrolide_Exporter_MacB"/>
</dbReference>
<feature type="domain" description="ABC3 transporter permease C-terminal" evidence="7">
    <location>
        <begin position="311"/>
        <end position="426"/>
    </location>
</feature>
<dbReference type="PANTHER" id="PTHR30572:SF18">
    <property type="entry name" value="ABC-TYPE MACROLIDE FAMILY EXPORT SYSTEM PERMEASE COMPONENT 2"/>
    <property type="match status" value="1"/>
</dbReference>
<keyword evidence="10" id="KW-1185">Reference proteome</keyword>
<dbReference type="InterPro" id="IPR025857">
    <property type="entry name" value="MacB_PCD"/>
</dbReference>
<dbReference type="Pfam" id="PF12704">
    <property type="entry name" value="MacB_PCD"/>
    <property type="match status" value="1"/>
</dbReference>
<evidence type="ECO:0000313" key="10">
    <source>
        <dbReference type="Proteomes" id="UP000621898"/>
    </source>
</evidence>
<feature type="transmembrane region" description="Helical" evidence="6">
    <location>
        <begin position="399"/>
        <end position="419"/>
    </location>
</feature>
<dbReference type="GO" id="GO:0005524">
    <property type="term" value="F:ATP binding"/>
    <property type="evidence" value="ECO:0007669"/>
    <property type="project" value="UniProtKB-KW"/>
</dbReference>
<dbReference type="PANTHER" id="PTHR30572">
    <property type="entry name" value="MEMBRANE COMPONENT OF TRANSPORTER-RELATED"/>
    <property type="match status" value="1"/>
</dbReference>
<evidence type="ECO:0000256" key="3">
    <source>
        <dbReference type="ARBA" id="ARBA00022692"/>
    </source>
</evidence>
<comment type="caution">
    <text evidence="9">The sequence shown here is derived from an EMBL/GenBank/DDBJ whole genome shotgun (WGS) entry which is preliminary data.</text>
</comment>
<dbReference type="RefSeq" id="WP_189440838.1">
    <property type="nucleotide sequence ID" value="NZ_BMXT01000001.1"/>
</dbReference>
<dbReference type="InterPro" id="IPR003838">
    <property type="entry name" value="ABC3_permease_C"/>
</dbReference>
<protein>
    <submittedName>
        <fullName evidence="9">ABC transporter ATP-binding protein</fullName>
    </submittedName>
</protein>
<gene>
    <name evidence="9" type="primary">ybjZ</name>
    <name evidence="9" type="ORF">GCM10008098_02750</name>
</gene>
<keyword evidence="5 6" id="KW-0472">Membrane</keyword>
<comment type="subcellular location">
    <subcellularLocation>
        <location evidence="1">Cell membrane</location>
        <topology evidence="1">Multi-pass membrane protein</topology>
    </subcellularLocation>
</comment>
<proteinExistence type="predicted"/>
<accession>A0ABQ2ZFY3</accession>
<keyword evidence="9" id="KW-0547">Nucleotide-binding</keyword>
<keyword evidence="4 6" id="KW-1133">Transmembrane helix</keyword>
<feature type="transmembrane region" description="Helical" evidence="6">
    <location>
        <begin position="310"/>
        <end position="331"/>
    </location>
</feature>
<dbReference type="Pfam" id="PF02687">
    <property type="entry name" value="FtsX"/>
    <property type="match status" value="1"/>
</dbReference>
<evidence type="ECO:0000256" key="1">
    <source>
        <dbReference type="ARBA" id="ARBA00004651"/>
    </source>
</evidence>
<evidence type="ECO:0000256" key="4">
    <source>
        <dbReference type="ARBA" id="ARBA00022989"/>
    </source>
</evidence>